<reference evidence="5" key="1">
    <citation type="submission" date="2016-11" db="UniProtKB">
        <authorList>
            <consortium name="WormBaseParasite"/>
        </authorList>
    </citation>
    <scope>IDENTIFICATION</scope>
</reference>
<dbReference type="SUPFAM" id="SSF48619">
    <property type="entry name" value="Phospholipase A2, PLA2"/>
    <property type="match status" value="1"/>
</dbReference>
<evidence type="ECO:0000259" key="3">
    <source>
        <dbReference type="Pfam" id="PF05826"/>
    </source>
</evidence>
<evidence type="ECO:0000313" key="5">
    <source>
        <dbReference type="WBParaSite" id="maker-uti_cns_0012114-snap-gene-0.5-mRNA-1"/>
    </source>
</evidence>
<dbReference type="Proteomes" id="UP000095280">
    <property type="component" value="Unplaced"/>
</dbReference>
<organism evidence="4 5">
    <name type="scientific">Macrostomum lignano</name>
    <dbReference type="NCBI Taxonomy" id="282301"/>
    <lineage>
        <taxon>Eukaryota</taxon>
        <taxon>Metazoa</taxon>
        <taxon>Spiralia</taxon>
        <taxon>Lophotrochozoa</taxon>
        <taxon>Platyhelminthes</taxon>
        <taxon>Rhabditophora</taxon>
        <taxon>Macrostomorpha</taxon>
        <taxon>Macrostomida</taxon>
        <taxon>Macrostomidae</taxon>
        <taxon>Macrostomum</taxon>
    </lineage>
</organism>
<dbReference type="GO" id="GO:0006644">
    <property type="term" value="P:phospholipid metabolic process"/>
    <property type="evidence" value="ECO:0007669"/>
    <property type="project" value="InterPro"/>
</dbReference>
<dbReference type="GO" id="GO:0004623">
    <property type="term" value="F:phospholipase A2 activity"/>
    <property type="evidence" value="ECO:0007669"/>
    <property type="project" value="InterPro"/>
</dbReference>
<comment type="subcellular location">
    <subcellularLocation>
        <location evidence="1">Secreted</location>
    </subcellularLocation>
</comment>
<protein>
    <submittedName>
        <fullName evidence="5">PA2c domain-containing protein</fullName>
    </submittedName>
</protein>
<dbReference type="PROSITE" id="PS00118">
    <property type="entry name" value="PA2_HIS"/>
    <property type="match status" value="1"/>
</dbReference>
<dbReference type="Gene3D" id="1.20.90.10">
    <property type="entry name" value="Phospholipase A2 domain"/>
    <property type="match status" value="1"/>
</dbReference>
<name>A0A1I8IEN3_9PLAT</name>
<dbReference type="GO" id="GO:0050482">
    <property type="term" value="P:arachidonate secretion"/>
    <property type="evidence" value="ECO:0007669"/>
    <property type="project" value="InterPro"/>
</dbReference>
<dbReference type="WBParaSite" id="maker-uti_cns_0012114-snap-gene-0.5-mRNA-1">
    <property type="protein sequence ID" value="maker-uti_cns_0012114-snap-gene-0.5-mRNA-1"/>
    <property type="gene ID" value="maker-uti_cns_0012114-snap-gene-0.5"/>
</dbReference>
<dbReference type="Pfam" id="PF05826">
    <property type="entry name" value="Phospholip_A2_2"/>
    <property type="match status" value="1"/>
</dbReference>
<dbReference type="AlphaFoldDB" id="A0A1I8IEN3"/>
<dbReference type="GO" id="GO:0005576">
    <property type="term" value="C:extracellular region"/>
    <property type="evidence" value="ECO:0007669"/>
    <property type="project" value="UniProtKB-SubCell"/>
</dbReference>
<dbReference type="InterPro" id="IPR036444">
    <property type="entry name" value="PLipase_A2_dom_sf"/>
</dbReference>
<feature type="domain" description="Phospholipase A2-like central" evidence="3">
    <location>
        <begin position="71"/>
        <end position="164"/>
    </location>
</feature>
<keyword evidence="4" id="KW-1185">Reference proteome</keyword>
<proteinExistence type="predicted"/>
<evidence type="ECO:0000256" key="1">
    <source>
        <dbReference type="ARBA" id="ARBA00004613"/>
    </source>
</evidence>
<dbReference type="InterPro" id="IPR016090">
    <property type="entry name" value="PLA2-like_dom"/>
</dbReference>
<keyword evidence="2" id="KW-0964">Secreted</keyword>
<dbReference type="STRING" id="282301.A0A1I8IEN3"/>
<evidence type="ECO:0000256" key="2">
    <source>
        <dbReference type="ARBA" id="ARBA00022525"/>
    </source>
</evidence>
<dbReference type="InterPro" id="IPR033113">
    <property type="entry name" value="PLA2_histidine"/>
</dbReference>
<sequence>MPASHRSAQSGSSNCQLLFLLLLCLLLPTESFSEQQNGLSDNPLPEDGKFHDYEGKEVKFGGDSGLRFPIHSGTKWCGAGNIARNFSDLGSAFETDKCCRQHDYCGVYVRPSEVKYNFKNTFLFTLSHCECDNSFLKCLQASKDAQARSVLYYFFYSLRMPCFGLLPRPVCVKRTWWDKMVGGCSKYEDQQTAVLMRLPQINLNAPPPPLKFRTNRK</sequence>
<dbReference type="PANTHER" id="PTHR12253">
    <property type="entry name" value="RH14732P"/>
    <property type="match status" value="1"/>
</dbReference>
<accession>A0A1I8IEN3</accession>
<evidence type="ECO:0000313" key="4">
    <source>
        <dbReference type="Proteomes" id="UP000095280"/>
    </source>
</evidence>
<dbReference type="OrthoDB" id="6075074at2759"/>